<protein>
    <submittedName>
        <fullName evidence="1">Uncharacterized protein</fullName>
    </submittedName>
</protein>
<organism evidence="1 2">
    <name type="scientific">Mycena sanguinolenta</name>
    <dbReference type="NCBI Taxonomy" id="230812"/>
    <lineage>
        <taxon>Eukaryota</taxon>
        <taxon>Fungi</taxon>
        <taxon>Dikarya</taxon>
        <taxon>Basidiomycota</taxon>
        <taxon>Agaricomycotina</taxon>
        <taxon>Agaricomycetes</taxon>
        <taxon>Agaricomycetidae</taxon>
        <taxon>Agaricales</taxon>
        <taxon>Marasmiineae</taxon>
        <taxon>Mycenaceae</taxon>
        <taxon>Mycena</taxon>
    </lineage>
</organism>
<evidence type="ECO:0000313" key="2">
    <source>
        <dbReference type="Proteomes" id="UP000623467"/>
    </source>
</evidence>
<dbReference type="EMBL" id="JACAZH010000009">
    <property type="protein sequence ID" value="KAF7358765.1"/>
    <property type="molecule type" value="Genomic_DNA"/>
</dbReference>
<dbReference type="OrthoDB" id="3252362at2759"/>
<accession>A0A8H7D270</accession>
<evidence type="ECO:0000313" key="1">
    <source>
        <dbReference type="EMBL" id="KAF7358765.1"/>
    </source>
</evidence>
<comment type="caution">
    <text evidence="1">The sequence shown here is derived from an EMBL/GenBank/DDBJ whole genome shotgun (WGS) entry which is preliminary data.</text>
</comment>
<sequence>MSATTCFFLFLFGTFDNFNTEHTERLHIDFTKDAYRATNRKDEYLQMTLWLERKEKVLRHEKYIRWQLAGCPLVTNENTTWRPPSFLQHRHLQMTKLPSVYGVKLEALATHYSAEFFTDAFAHFVVALKNPTFSARQVEQAAADVMIPFQSVSVYHKIKFWNKDPFGQENRSDTLDVIHAKPGYTNKRGRLIGGRFDTAIANDGTGGHVGIKGTFCLASEINMKSNAV</sequence>
<keyword evidence="2" id="KW-1185">Reference proteome</keyword>
<reference evidence="1" key="1">
    <citation type="submission" date="2020-05" db="EMBL/GenBank/DDBJ databases">
        <title>Mycena genomes resolve the evolution of fungal bioluminescence.</title>
        <authorList>
            <person name="Tsai I.J."/>
        </authorList>
    </citation>
    <scope>NUCLEOTIDE SEQUENCE</scope>
    <source>
        <strain evidence="1">160909Yilan</strain>
    </source>
</reference>
<name>A0A8H7D270_9AGAR</name>
<proteinExistence type="predicted"/>
<dbReference type="AlphaFoldDB" id="A0A8H7D270"/>
<gene>
    <name evidence="1" type="ORF">MSAN_01215500</name>
</gene>
<dbReference type="Proteomes" id="UP000623467">
    <property type="component" value="Unassembled WGS sequence"/>
</dbReference>